<accession>A0A549TA71</accession>
<feature type="domain" description="Multidrug resistance protein MdtA-like C-terminal permuted SH3" evidence="7">
    <location>
        <begin position="289"/>
        <end position="348"/>
    </location>
</feature>
<dbReference type="GO" id="GO:0015562">
    <property type="term" value="F:efflux transmembrane transporter activity"/>
    <property type="evidence" value="ECO:0007669"/>
    <property type="project" value="TreeGrafter"/>
</dbReference>
<feature type="compositionally biased region" description="Low complexity" evidence="4">
    <location>
        <begin position="366"/>
        <end position="378"/>
    </location>
</feature>
<evidence type="ECO:0000256" key="2">
    <source>
        <dbReference type="ARBA" id="ARBA00009477"/>
    </source>
</evidence>
<comment type="caution">
    <text evidence="8">The sequence shown here is derived from an EMBL/GenBank/DDBJ whole genome shotgun (WGS) entry which is preliminary data.</text>
</comment>
<keyword evidence="9" id="KW-1185">Reference proteome</keyword>
<dbReference type="NCBIfam" id="TIGR01730">
    <property type="entry name" value="RND_mfp"/>
    <property type="match status" value="1"/>
</dbReference>
<evidence type="ECO:0000256" key="3">
    <source>
        <dbReference type="ARBA" id="ARBA00022448"/>
    </source>
</evidence>
<gene>
    <name evidence="8" type="ORF">FNA46_11385</name>
</gene>
<name>A0A549TA71_9HYPH</name>
<comment type="similarity">
    <text evidence="2">Belongs to the membrane fusion protein (MFP) (TC 8.A.1) family.</text>
</comment>
<dbReference type="Pfam" id="PF25954">
    <property type="entry name" value="Beta-barrel_RND_2"/>
    <property type="match status" value="1"/>
</dbReference>
<dbReference type="EMBL" id="VJMG01000028">
    <property type="protein sequence ID" value="TRL38763.1"/>
    <property type="molecule type" value="Genomic_DNA"/>
</dbReference>
<feature type="region of interest" description="Disordered" evidence="4">
    <location>
        <begin position="359"/>
        <end position="378"/>
    </location>
</feature>
<dbReference type="SUPFAM" id="SSF111369">
    <property type="entry name" value="HlyD-like secretion proteins"/>
    <property type="match status" value="1"/>
</dbReference>
<dbReference type="Pfam" id="PF25917">
    <property type="entry name" value="BSH_RND"/>
    <property type="match status" value="1"/>
</dbReference>
<dbReference type="Pfam" id="PF25967">
    <property type="entry name" value="RND-MFP_C"/>
    <property type="match status" value="1"/>
</dbReference>
<evidence type="ECO:0000259" key="6">
    <source>
        <dbReference type="Pfam" id="PF25954"/>
    </source>
</evidence>
<dbReference type="GO" id="GO:1990281">
    <property type="term" value="C:efflux pump complex"/>
    <property type="evidence" value="ECO:0007669"/>
    <property type="project" value="TreeGrafter"/>
</dbReference>
<dbReference type="Gene3D" id="2.40.50.100">
    <property type="match status" value="1"/>
</dbReference>
<feature type="domain" description="Multidrug resistance protein MdtA-like barrel-sandwich hybrid" evidence="5">
    <location>
        <begin position="67"/>
        <end position="198"/>
    </location>
</feature>
<dbReference type="Proteomes" id="UP000316801">
    <property type="component" value="Unassembled WGS sequence"/>
</dbReference>
<evidence type="ECO:0000256" key="4">
    <source>
        <dbReference type="SAM" id="MobiDB-lite"/>
    </source>
</evidence>
<evidence type="ECO:0000313" key="8">
    <source>
        <dbReference type="EMBL" id="TRL38763.1"/>
    </source>
</evidence>
<sequence length="378" mass="40113">MSIRGLANWKNIGLGLVLVGLAGCNQQKAETETIIRPVKVVEVAKPDEGRQMQYSGAVRARTEIAMGFRVDGKVTQRLVDVGQRVKPGDVLARLDPVDYELSVRQAEAQLASAEKQVEISRLALNRAQVLQEKSITSQSTLEQSQLSHEQAVASRDAAKSALEQAQNRVAYTTLTADVDGIVTATSAEAGQVLAAGSPVVTLARDGAKEVAIAVPENDIAEFRPGKVVKAGFWSNSGLSLEGKVREVAGSADSQSRTFAVRVSLPDDPNVRLGMTATVSVRADDAKPAYVLPLAALSRQSDRAVVWLVDRKTQTVHPRAVTVAGFAGDGVRVTDGIAAGDLVVAAGTQFMREDMKVRLSEGEVENAQEPAAAGQPQQS</sequence>
<proteinExistence type="inferred from homology"/>
<protein>
    <submittedName>
        <fullName evidence="8">Efflux RND transporter periplasmic adaptor subunit</fullName>
    </submittedName>
</protein>
<feature type="domain" description="CusB-like beta-barrel" evidence="6">
    <location>
        <begin position="210"/>
        <end position="282"/>
    </location>
</feature>
<reference evidence="8 9" key="1">
    <citation type="submission" date="2019-07" db="EMBL/GenBank/DDBJ databases">
        <title>Ln-dependent methylotrophs.</title>
        <authorList>
            <person name="Tani A."/>
        </authorList>
    </citation>
    <scope>NUCLEOTIDE SEQUENCE [LARGE SCALE GENOMIC DNA]</scope>
    <source>
        <strain evidence="8 9">SM12</strain>
    </source>
</reference>
<evidence type="ECO:0000313" key="9">
    <source>
        <dbReference type="Proteomes" id="UP000316801"/>
    </source>
</evidence>
<dbReference type="PROSITE" id="PS51257">
    <property type="entry name" value="PROKAR_LIPOPROTEIN"/>
    <property type="match status" value="1"/>
</dbReference>
<comment type="subcellular location">
    <subcellularLocation>
        <location evidence="1">Cell envelope</location>
    </subcellularLocation>
</comment>
<evidence type="ECO:0000256" key="1">
    <source>
        <dbReference type="ARBA" id="ARBA00004196"/>
    </source>
</evidence>
<dbReference type="PANTHER" id="PTHR30469:SF15">
    <property type="entry name" value="HLYD FAMILY OF SECRETION PROTEINS"/>
    <property type="match status" value="1"/>
</dbReference>
<dbReference type="Gene3D" id="1.10.287.470">
    <property type="entry name" value="Helix hairpin bin"/>
    <property type="match status" value="1"/>
</dbReference>
<evidence type="ECO:0000259" key="5">
    <source>
        <dbReference type="Pfam" id="PF25917"/>
    </source>
</evidence>
<organism evidence="8 9">
    <name type="scientific">Rhizobium straminoryzae</name>
    <dbReference type="NCBI Taxonomy" id="1387186"/>
    <lineage>
        <taxon>Bacteria</taxon>
        <taxon>Pseudomonadati</taxon>
        <taxon>Pseudomonadota</taxon>
        <taxon>Alphaproteobacteria</taxon>
        <taxon>Hyphomicrobiales</taxon>
        <taxon>Rhizobiaceae</taxon>
        <taxon>Rhizobium/Agrobacterium group</taxon>
        <taxon>Rhizobium</taxon>
    </lineage>
</organism>
<dbReference type="Gene3D" id="2.40.420.20">
    <property type="match status" value="1"/>
</dbReference>
<dbReference type="Gene3D" id="2.40.30.170">
    <property type="match status" value="1"/>
</dbReference>
<evidence type="ECO:0000259" key="7">
    <source>
        <dbReference type="Pfam" id="PF25967"/>
    </source>
</evidence>
<dbReference type="AlphaFoldDB" id="A0A549TA71"/>
<keyword evidence="3" id="KW-0813">Transport</keyword>
<dbReference type="PANTHER" id="PTHR30469">
    <property type="entry name" value="MULTIDRUG RESISTANCE PROTEIN MDTA"/>
    <property type="match status" value="1"/>
</dbReference>
<dbReference type="InterPro" id="IPR058792">
    <property type="entry name" value="Beta-barrel_RND_2"/>
</dbReference>
<dbReference type="InterPro" id="IPR058627">
    <property type="entry name" value="MdtA-like_C"/>
</dbReference>
<dbReference type="InterPro" id="IPR058625">
    <property type="entry name" value="MdtA-like_BSH"/>
</dbReference>
<dbReference type="InterPro" id="IPR006143">
    <property type="entry name" value="RND_pump_MFP"/>
</dbReference>
<dbReference type="RefSeq" id="WP_143125322.1">
    <property type="nucleotide sequence ID" value="NZ_VJMG01000028.1"/>
</dbReference>